<dbReference type="InterPro" id="IPR027417">
    <property type="entry name" value="P-loop_NTPase"/>
</dbReference>
<gene>
    <name evidence="3 5" type="primary">recD</name>
    <name evidence="5" type="ORF">HCJ96_14315</name>
</gene>
<comment type="caution">
    <text evidence="5">The sequence shown here is derived from an EMBL/GenBank/DDBJ whole genome shotgun (WGS) entry which is preliminary data.</text>
</comment>
<dbReference type="Gene3D" id="3.40.50.300">
    <property type="entry name" value="P-loop containing nucleotide triphosphate hydrolases"/>
    <property type="match status" value="2"/>
</dbReference>
<dbReference type="Pfam" id="PF13538">
    <property type="entry name" value="UvrD_C_2"/>
    <property type="match status" value="1"/>
</dbReference>
<dbReference type="NCBIfam" id="TIGR01447">
    <property type="entry name" value="recD"/>
    <property type="match status" value="1"/>
</dbReference>
<keyword evidence="1 3" id="KW-0547">Nucleotide-binding</keyword>
<comment type="function">
    <text evidence="3">A helicase/nuclease that prepares dsDNA breaks (DSB) for recombinational DNA repair. Binds to DSBs and unwinds DNA via a highly rapid and processive ATP-dependent bidirectional helicase activity. Unwinds dsDNA until it encounters a Chi (crossover hotspot instigator) sequence from the 3' direction. Cuts ssDNA a few nucleotides 3' to the Chi site. The properties and activities of the enzyme are changed at Chi. The Chi-altered holoenzyme produces a long 3'-ssDNA overhang and facilitates RecA-binding to the ssDNA for homologous DNA recombination and repair. Holoenzyme degrades any linearized DNA that is unable to undergo homologous recombination. In the holoenzyme this subunit has ssDNA-dependent ATPase and 5'-3' helicase activity. When added to pre-assembled RecBC greatly stimulates nuclease activity and augments holoenzyme processivity. Negatively regulates the RecA-loading ability of RecBCD.</text>
</comment>
<keyword evidence="3" id="KW-0238">DNA-binding</keyword>
<reference evidence="5 6" key="1">
    <citation type="submission" date="2020-03" db="EMBL/GenBank/DDBJ databases">
        <title>Alteromonas ponticola sp. nov., isolated from seawater.</title>
        <authorList>
            <person name="Yoon J.-H."/>
            <person name="Kim Y.-O."/>
        </authorList>
    </citation>
    <scope>NUCLEOTIDE SEQUENCE [LARGE SCALE GENOMIC DNA]</scope>
    <source>
        <strain evidence="5 6">MYP5</strain>
    </source>
</reference>
<dbReference type="InterPro" id="IPR050534">
    <property type="entry name" value="Coronavir_polyprotein_1ab"/>
</dbReference>
<keyword evidence="3" id="KW-0540">Nuclease</keyword>
<dbReference type="SUPFAM" id="SSF52540">
    <property type="entry name" value="P-loop containing nucleoside triphosphate hydrolases"/>
    <property type="match status" value="1"/>
</dbReference>
<dbReference type="GO" id="GO:0008854">
    <property type="term" value="F:exodeoxyribonuclease V activity"/>
    <property type="evidence" value="ECO:0007669"/>
    <property type="project" value="UniProtKB-EC"/>
</dbReference>
<feature type="binding site" evidence="3">
    <location>
        <begin position="181"/>
        <end position="188"/>
    </location>
    <ligand>
        <name>ATP</name>
        <dbReference type="ChEBI" id="CHEBI:30616"/>
    </ligand>
</feature>
<evidence type="ECO:0000256" key="2">
    <source>
        <dbReference type="ARBA" id="ARBA00022840"/>
    </source>
</evidence>
<keyword evidence="6" id="KW-1185">Reference proteome</keyword>
<keyword evidence="3" id="KW-0234">DNA repair</keyword>
<dbReference type="InterPro" id="IPR006344">
    <property type="entry name" value="RecD"/>
</dbReference>
<dbReference type="PANTHER" id="PTHR43788">
    <property type="entry name" value="DNA2/NAM7 HELICASE FAMILY MEMBER"/>
    <property type="match status" value="1"/>
</dbReference>
<evidence type="ECO:0000313" key="5">
    <source>
        <dbReference type="EMBL" id="NMH61202.1"/>
    </source>
</evidence>
<evidence type="ECO:0000259" key="4">
    <source>
        <dbReference type="Pfam" id="PF13538"/>
    </source>
</evidence>
<keyword evidence="3 5" id="KW-0378">Hydrolase</keyword>
<keyword evidence="2 3" id="KW-0067">ATP-binding</keyword>
<dbReference type="Pfam" id="PF13245">
    <property type="entry name" value="AAA_19"/>
    <property type="match status" value="1"/>
</dbReference>
<dbReference type="CDD" id="cd17933">
    <property type="entry name" value="DEXSc_RecD-like"/>
    <property type="match status" value="1"/>
</dbReference>
<keyword evidence="3" id="KW-0227">DNA damage</keyword>
<dbReference type="EC" id="5.6.2.3" evidence="3"/>
<proteinExistence type="inferred from homology"/>
<dbReference type="Proteomes" id="UP000709336">
    <property type="component" value="Unassembled WGS sequence"/>
</dbReference>
<keyword evidence="3" id="KW-0269">Exonuclease</keyword>
<comment type="similarity">
    <text evidence="3">Belongs to the RecD family.</text>
</comment>
<keyword evidence="3" id="KW-0347">Helicase</keyword>
<accession>A0ABX1R441</accession>
<dbReference type="HAMAP" id="MF_01487">
    <property type="entry name" value="RecD"/>
    <property type="match status" value="1"/>
</dbReference>
<comment type="miscellaneous">
    <text evidence="3">In the RecBCD complex, RecB has a slow 3'-5' helicase, an exonuclease activity and loads RecA onto ssDNA, RecD has a fast 5'-3' helicase activity, while RecC stimulates the ATPase and processivity of the RecB helicase and contributes to recognition of the Chi site.</text>
</comment>
<keyword evidence="3" id="KW-0413">Isomerase</keyword>
<evidence type="ECO:0000256" key="1">
    <source>
        <dbReference type="ARBA" id="ARBA00022741"/>
    </source>
</evidence>
<sequence>MKLIDSIMPVNPTPLKNGIAPIDWYTANLLSDALDVDDVSRRVWRHVVIMLSVAQRQGNTCLDLNAIAGATVRDCYQPEAEVHFPDTDHLIQLVDGICAKMSAPLVVLDGARLYTKRYWAFEQELAAAIRHRRTIQPLSPSQYETLGSVWSRLFPNQSATEDWQQVATAASLVLPFCIVNGGPGTGKTYTVARILLALQCAAQGKLNIQLAAPTGKAAQRLGESITTNITQLVGSDTDSVLTQLAKTIPTSAVTLHRLLGITPYQVKTKKNQDNPLCCDVLIVDEASMVDLALMVRTVRALKPECKLILVGDADQLPAIESGNVLEALVTAQSVTNLVNATLLTHIQALNGELDLANRLHADQPFTFTLQKSQRFGGALATTAQFVQAGEGQAAWQQLSELDAEQPLSSMQSHAVARMSPVLFTGNLTSMVNQCFAPLFSATSAKEALHASGICRWLTPVKKGPLGVERLNQQIEKIAWHRTAQLNLPKYGQLSRYFAGQPIMVLENNYANKLYNGDVGVVWPDDKGSLKAWFEGEDNALRAVSLSRLPAVQTAYVMTVHKSQGSEFSLVVMILPDKSDEQQFSLNCRELIYTGLTRAKQSCLFVCNLAEFVEAVQTRQQRFSGLGDYINKQIKITKENT</sequence>
<dbReference type="RefSeq" id="WP_169211752.1">
    <property type="nucleotide sequence ID" value="NZ_JAATNW010000007.1"/>
</dbReference>
<dbReference type="InterPro" id="IPR027785">
    <property type="entry name" value="UvrD-like_helicase_C"/>
</dbReference>
<dbReference type="EMBL" id="JAATNW010000007">
    <property type="protein sequence ID" value="NMH61202.1"/>
    <property type="molecule type" value="Genomic_DNA"/>
</dbReference>
<evidence type="ECO:0000256" key="3">
    <source>
        <dbReference type="HAMAP-Rule" id="MF_01487"/>
    </source>
</evidence>
<evidence type="ECO:0000313" key="6">
    <source>
        <dbReference type="Proteomes" id="UP000709336"/>
    </source>
</evidence>
<dbReference type="CDD" id="cd18809">
    <property type="entry name" value="SF1_C_RecD"/>
    <property type="match status" value="1"/>
</dbReference>
<dbReference type="Gene3D" id="2.30.30.940">
    <property type="match status" value="1"/>
</dbReference>
<comment type="catalytic activity">
    <reaction evidence="3">
        <text>ATP + H2O = ADP + phosphate + H(+)</text>
        <dbReference type="Rhea" id="RHEA:13065"/>
        <dbReference type="ChEBI" id="CHEBI:15377"/>
        <dbReference type="ChEBI" id="CHEBI:15378"/>
        <dbReference type="ChEBI" id="CHEBI:30616"/>
        <dbReference type="ChEBI" id="CHEBI:43474"/>
        <dbReference type="ChEBI" id="CHEBI:456216"/>
        <dbReference type="EC" id="5.6.2.3"/>
    </reaction>
</comment>
<organism evidence="5 6">
    <name type="scientific">Alteromonas ponticola</name>
    <dbReference type="NCBI Taxonomy" id="2720613"/>
    <lineage>
        <taxon>Bacteria</taxon>
        <taxon>Pseudomonadati</taxon>
        <taxon>Pseudomonadota</taxon>
        <taxon>Gammaproteobacteria</taxon>
        <taxon>Alteromonadales</taxon>
        <taxon>Alteromonadaceae</taxon>
        <taxon>Alteromonas/Salinimonas group</taxon>
        <taxon>Alteromonas</taxon>
    </lineage>
</organism>
<name>A0ABX1R441_9ALTE</name>
<dbReference type="PANTHER" id="PTHR43788:SF6">
    <property type="entry name" value="DNA HELICASE B"/>
    <property type="match status" value="1"/>
</dbReference>
<protein>
    <recommendedName>
        <fullName evidence="3">RecBCD enzyme subunit RecD</fullName>
        <ecNumber evidence="3">5.6.2.3</ecNumber>
    </recommendedName>
    <alternativeName>
        <fullName evidence="3">DNA 5'-3' helicase subunit RecD</fullName>
    </alternativeName>
    <alternativeName>
        <fullName evidence="3">Exonuclease V subunit RecD</fullName>
        <shortName evidence="3">ExoV subunit RecD</shortName>
    </alternativeName>
    <alternativeName>
        <fullName evidence="3">Helicase/nuclease RecBCD subunit RecD</fullName>
    </alternativeName>
</protein>
<feature type="domain" description="UvrD-like helicase C-terminal" evidence="4">
    <location>
        <begin position="554"/>
        <end position="604"/>
    </location>
</feature>
<comment type="subunit">
    <text evidence="3">Heterotrimer of RecB, RecC and RecD. All subunits contribute to DNA-binding.</text>
</comment>